<keyword evidence="2" id="KW-1185">Reference proteome</keyword>
<dbReference type="OrthoDB" id="36430at10239"/>
<name>V5Q9T6_9CAUD</name>
<dbReference type="EMBL" id="KF626668">
    <property type="protein sequence ID" value="AHB12215.1"/>
    <property type="molecule type" value="Genomic_DNA"/>
</dbReference>
<evidence type="ECO:0000313" key="1">
    <source>
        <dbReference type="EMBL" id="AHB12215.1"/>
    </source>
</evidence>
<sequence>MKVQYEEIGLPQDTGVYACRVDDPHGRGLVVDVFLMWFGDRWCYLNSDQYFRGEVHGWIGPLPRLRPLRAHVEAPHDED</sequence>
<reference evidence="1 2" key="1">
    <citation type="journal article" date="2014" name="J. Bacteriol.">
        <title>Characterization of novel virulent broad-host-range phages of Xylella fastidiosa and Xanthomonas.</title>
        <authorList>
            <person name="Ahern S.J."/>
            <person name="Das M."/>
            <person name="Bhowmick T.S."/>
            <person name="Young R."/>
            <person name="Gonzalez C.F."/>
        </authorList>
    </citation>
    <scope>NUCLEOTIDE SEQUENCE [LARGE SCALE GENOMIC DNA]</scope>
</reference>
<organism evidence="1 2">
    <name type="scientific">Xylella phage Salvo</name>
    <dbReference type="NCBI Taxonomy" id="1415147"/>
    <lineage>
        <taxon>Viruses</taxon>
        <taxon>Duplodnaviria</taxon>
        <taxon>Heunggongvirae</taxon>
        <taxon>Uroviricota</taxon>
        <taxon>Caudoviricetes</taxon>
        <taxon>Casjensviridae</taxon>
        <taxon>Salvovirus</taxon>
        <taxon>Salvovirus salvo</taxon>
    </lineage>
</organism>
<protein>
    <submittedName>
        <fullName evidence="1">Uncharacterized protein</fullName>
    </submittedName>
</protein>
<accession>V5Q9T6</accession>
<gene>
    <name evidence="1" type="ORF">Salvo_15</name>
</gene>
<proteinExistence type="predicted"/>
<evidence type="ECO:0000313" key="2">
    <source>
        <dbReference type="Proteomes" id="UP000018624"/>
    </source>
</evidence>
<dbReference type="Proteomes" id="UP000018624">
    <property type="component" value="Segment"/>
</dbReference>